<evidence type="ECO:0000313" key="2">
    <source>
        <dbReference type="Proteomes" id="UP001303160"/>
    </source>
</evidence>
<keyword evidence="2" id="KW-1185">Reference proteome</keyword>
<sequence>MMPLSTSKRVRVLTKLESSWDILQTDARKNLKLLQTKLPSAIYPGQERDTLFNSTYLHKHHREGNCEGVVCSSDTVCAKSINLNCMRLRCDSAELLVRKRLEGGHQPELRVRVGAVASEDTVM</sequence>
<organism evidence="1 2">
    <name type="scientific">Triangularia verruculosa</name>
    <dbReference type="NCBI Taxonomy" id="2587418"/>
    <lineage>
        <taxon>Eukaryota</taxon>
        <taxon>Fungi</taxon>
        <taxon>Dikarya</taxon>
        <taxon>Ascomycota</taxon>
        <taxon>Pezizomycotina</taxon>
        <taxon>Sordariomycetes</taxon>
        <taxon>Sordariomycetidae</taxon>
        <taxon>Sordariales</taxon>
        <taxon>Podosporaceae</taxon>
        <taxon>Triangularia</taxon>
    </lineage>
</organism>
<protein>
    <submittedName>
        <fullName evidence="1">Uncharacterized protein</fullName>
    </submittedName>
</protein>
<dbReference type="Proteomes" id="UP001303160">
    <property type="component" value="Unassembled WGS sequence"/>
</dbReference>
<reference evidence="1" key="2">
    <citation type="submission" date="2023-05" db="EMBL/GenBank/DDBJ databases">
        <authorList>
            <consortium name="Lawrence Berkeley National Laboratory"/>
            <person name="Steindorff A."/>
            <person name="Hensen N."/>
            <person name="Bonometti L."/>
            <person name="Westerberg I."/>
            <person name="Brannstrom I.O."/>
            <person name="Guillou S."/>
            <person name="Cros-Aarteil S."/>
            <person name="Calhoun S."/>
            <person name="Haridas S."/>
            <person name="Kuo A."/>
            <person name="Mondo S."/>
            <person name="Pangilinan J."/>
            <person name="Riley R."/>
            <person name="Labutti K."/>
            <person name="Andreopoulos B."/>
            <person name="Lipzen A."/>
            <person name="Chen C."/>
            <person name="Yanf M."/>
            <person name="Daum C."/>
            <person name="Ng V."/>
            <person name="Clum A."/>
            <person name="Ohm R."/>
            <person name="Martin F."/>
            <person name="Silar P."/>
            <person name="Natvig D."/>
            <person name="Lalanne C."/>
            <person name="Gautier V."/>
            <person name="Ament-Velasquez S.L."/>
            <person name="Kruys A."/>
            <person name="Hutchinson M.I."/>
            <person name="Powell A.J."/>
            <person name="Barry K."/>
            <person name="Miller A.N."/>
            <person name="Grigoriev I.V."/>
            <person name="Debuchy R."/>
            <person name="Gladieux P."/>
            <person name="Thoren M.H."/>
            <person name="Johannesson H."/>
        </authorList>
    </citation>
    <scope>NUCLEOTIDE SEQUENCE</scope>
    <source>
        <strain evidence="1">CBS 315.58</strain>
    </source>
</reference>
<proteinExistence type="predicted"/>
<reference evidence="1" key="1">
    <citation type="journal article" date="2023" name="Mol. Phylogenet. Evol.">
        <title>Genome-scale phylogeny and comparative genomics of the fungal order Sordariales.</title>
        <authorList>
            <person name="Hensen N."/>
            <person name="Bonometti L."/>
            <person name="Westerberg I."/>
            <person name="Brannstrom I.O."/>
            <person name="Guillou S."/>
            <person name="Cros-Aarteil S."/>
            <person name="Calhoun S."/>
            <person name="Haridas S."/>
            <person name="Kuo A."/>
            <person name="Mondo S."/>
            <person name="Pangilinan J."/>
            <person name="Riley R."/>
            <person name="LaButti K."/>
            <person name="Andreopoulos B."/>
            <person name="Lipzen A."/>
            <person name="Chen C."/>
            <person name="Yan M."/>
            <person name="Daum C."/>
            <person name="Ng V."/>
            <person name="Clum A."/>
            <person name="Steindorff A."/>
            <person name="Ohm R.A."/>
            <person name="Martin F."/>
            <person name="Silar P."/>
            <person name="Natvig D.O."/>
            <person name="Lalanne C."/>
            <person name="Gautier V."/>
            <person name="Ament-Velasquez S.L."/>
            <person name="Kruys A."/>
            <person name="Hutchinson M.I."/>
            <person name="Powell A.J."/>
            <person name="Barry K."/>
            <person name="Miller A.N."/>
            <person name="Grigoriev I.V."/>
            <person name="Debuchy R."/>
            <person name="Gladieux P."/>
            <person name="Hiltunen Thoren M."/>
            <person name="Johannesson H."/>
        </authorList>
    </citation>
    <scope>NUCLEOTIDE SEQUENCE</scope>
    <source>
        <strain evidence="1">CBS 315.58</strain>
    </source>
</reference>
<dbReference type="AlphaFoldDB" id="A0AAN7AU59"/>
<dbReference type="EMBL" id="MU863934">
    <property type="protein sequence ID" value="KAK4199269.1"/>
    <property type="molecule type" value="Genomic_DNA"/>
</dbReference>
<accession>A0AAN7AU59</accession>
<name>A0AAN7AU59_9PEZI</name>
<comment type="caution">
    <text evidence="1">The sequence shown here is derived from an EMBL/GenBank/DDBJ whole genome shotgun (WGS) entry which is preliminary data.</text>
</comment>
<feature type="non-terminal residue" evidence="1">
    <location>
        <position position="1"/>
    </location>
</feature>
<gene>
    <name evidence="1" type="ORF">QBC40DRAFT_203113</name>
</gene>
<evidence type="ECO:0000313" key="1">
    <source>
        <dbReference type="EMBL" id="KAK4199269.1"/>
    </source>
</evidence>